<evidence type="ECO:0000256" key="6">
    <source>
        <dbReference type="SAM" id="Phobius"/>
    </source>
</evidence>
<dbReference type="KEGG" id="svp:Pan189_37020"/>
<dbReference type="EC" id="2.4.1.-" evidence="8"/>
<dbReference type="Gene3D" id="3.90.550.10">
    <property type="entry name" value="Spore Coat Polysaccharide Biosynthesis Protein SpsA, Chain A"/>
    <property type="match status" value="1"/>
</dbReference>
<dbReference type="RefSeq" id="WP_310820741.1">
    <property type="nucleotide sequence ID" value="NZ_CP036268.1"/>
</dbReference>
<evidence type="ECO:0000256" key="1">
    <source>
        <dbReference type="ARBA" id="ARBA00004236"/>
    </source>
</evidence>
<proteinExistence type="predicted"/>
<feature type="transmembrane region" description="Helical" evidence="6">
    <location>
        <begin position="359"/>
        <end position="380"/>
    </location>
</feature>
<dbReference type="GO" id="GO:0005886">
    <property type="term" value="C:plasma membrane"/>
    <property type="evidence" value="ECO:0007669"/>
    <property type="project" value="UniProtKB-SubCell"/>
</dbReference>
<dbReference type="EMBL" id="CP036268">
    <property type="protein sequence ID" value="QDT39296.1"/>
    <property type="molecule type" value="Genomic_DNA"/>
</dbReference>
<sequence>MSYWMFALAITALVLAAIPALMTAINLCVFHPPKNPDAGARPAGISLLIPARNEERSIEACVETALKSEGVDLEVVVLDDHSEDATANIVGRLAERDDRVRLVSAPTLPEDWCGKQHACFRLSRFATHDRFCFIDADVRIKPGALGAMNAEMERRGVDLLSGFPRQETGTLLEKLLIPLIPFLLMGYLPLPIARRSNWSAFAAGCGQFFLTTRSAYETVGGHEAVKRSLHDGVTLPRAYRRAGLKTDIVDLTPLATCRMYRSNAEVWSGLSKNATEGLASPIGIWVWTFLLAGGFLLPFALRWEPLDCVELPPSDASKEVWDDHQRFLDADKALVLMPQIGVALALLTRLVLAWRFRQSLFAAVTYPVGIATLLVLQWSALVRKLLGRPESWKGRNYTAATSSTQT</sequence>
<dbReference type="AlphaFoldDB" id="A0A517R5W6"/>
<comment type="subcellular location">
    <subcellularLocation>
        <location evidence="1">Cell membrane</location>
    </subcellularLocation>
</comment>
<keyword evidence="4 8" id="KW-0808">Transferase</keyword>
<dbReference type="PANTHER" id="PTHR43646:SF2">
    <property type="entry name" value="GLYCOSYLTRANSFERASE 2-LIKE DOMAIN-CONTAINING PROTEIN"/>
    <property type="match status" value="1"/>
</dbReference>
<organism evidence="8 9">
    <name type="scientific">Stratiformator vulcanicus</name>
    <dbReference type="NCBI Taxonomy" id="2527980"/>
    <lineage>
        <taxon>Bacteria</taxon>
        <taxon>Pseudomonadati</taxon>
        <taxon>Planctomycetota</taxon>
        <taxon>Planctomycetia</taxon>
        <taxon>Planctomycetales</taxon>
        <taxon>Planctomycetaceae</taxon>
        <taxon>Stratiformator</taxon>
    </lineage>
</organism>
<dbReference type="SUPFAM" id="SSF53448">
    <property type="entry name" value="Nucleotide-diphospho-sugar transferases"/>
    <property type="match status" value="1"/>
</dbReference>
<dbReference type="InterPro" id="IPR029044">
    <property type="entry name" value="Nucleotide-diphossugar_trans"/>
</dbReference>
<accession>A0A517R5W6</accession>
<keyword evidence="5 6" id="KW-0472">Membrane</keyword>
<feature type="domain" description="Glycosyltransferase 2-like" evidence="7">
    <location>
        <begin position="46"/>
        <end position="209"/>
    </location>
</feature>
<evidence type="ECO:0000256" key="2">
    <source>
        <dbReference type="ARBA" id="ARBA00022475"/>
    </source>
</evidence>
<evidence type="ECO:0000256" key="4">
    <source>
        <dbReference type="ARBA" id="ARBA00022679"/>
    </source>
</evidence>
<evidence type="ECO:0000256" key="5">
    <source>
        <dbReference type="ARBA" id="ARBA00023136"/>
    </source>
</evidence>
<keyword evidence="9" id="KW-1185">Reference proteome</keyword>
<evidence type="ECO:0000313" key="8">
    <source>
        <dbReference type="EMBL" id="QDT39296.1"/>
    </source>
</evidence>
<evidence type="ECO:0000313" key="9">
    <source>
        <dbReference type="Proteomes" id="UP000317318"/>
    </source>
</evidence>
<dbReference type="InterPro" id="IPR001173">
    <property type="entry name" value="Glyco_trans_2-like"/>
</dbReference>
<dbReference type="Pfam" id="PF00535">
    <property type="entry name" value="Glycos_transf_2"/>
    <property type="match status" value="1"/>
</dbReference>
<keyword evidence="6" id="KW-1133">Transmembrane helix</keyword>
<dbReference type="GO" id="GO:0016757">
    <property type="term" value="F:glycosyltransferase activity"/>
    <property type="evidence" value="ECO:0007669"/>
    <property type="project" value="UniProtKB-KW"/>
</dbReference>
<gene>
    <name evidence="8" type="primary">crtQ</name>
    <name evidence="8" type="ORF">Pan189_37020</name>
</gene>
<dbReference type="PANTHER" id="PTHR43646">
    <property type="entry name" value="GLYCOSYLTRANSFERASE"/>
    <property type="match status" value="1"/>
</dbReference>
<name>A0A517R5W6_9PLAN</name>
<feature type="transmembrane region" description="Helical" evidence="6">
    <location>
        <begin position="282"/>
        <end position="301"/>
    </location>
</feature>
<evidence type="ECO:0000259" key="7">
    <source>
        <dbReference type="Pfam" id="PF00535"/>
    </source>
</evidence>
<reference evidence="8 9" key="1">
    <citation type="submission" date="2019-02" db="EMBL/GenBank/DDBJ databases">
        <title>Deep-cultivation of Planctomycetes and their phenomic and genomic characterization uncovers novel biology.</title>
        <authorList>
            <person name="Wiegand S."/>
            <person name="Jogler M."/>
            <person name="Boedeker C."/>
            <person name="Pinto D."/>
            <person name="Vollmers J."/>
            <person name="Rivas-Marin E."/>
            <person name="Kohn T."/>
            <person name="Peeters S.H."/>
            <person name="Heuer A."/>
            <person name="Rast P."/>
            <person name="Oberbeckmann S."/>
            <person name="Bunk B."/>
            <person name="Jeske O."/>
            <person name="Meyerdierks A."/>
            <person name="Storesund J.E."/>
            <person name="Kallscheuer N."/>
            <person name="Luecker S."/>
            <person name="Lage O.M."/>
            <person name="Pohl T."/>
            <person name="Merkel B.J."/>
            <person name="Hornburger P."/>
            <person name="Mueller R.-W."/>
            <person name="Bruemmer F."/>
            <person name="Labrenz M."/>
            <person name="Spormann A.M."/>
            <person name="Op den Camp H."/>
            <person name="Overmann J."/>
            <person name="Amann R."/>
            <person name="Jetten M.S.M."/>
            <person name="Mascher T."/>
            <person name="Medema M.H."/>
            <person name="Devos D.P."/>
            <person name="Kaster A.-K."/>
            <person name="Ovreas L."/>
            <person name="Rohde M."/>
            <person name="Galperin M.Y."/>
            <person name="Jogler C."/>
        </authorList>
    </citation>
    <scope>NUCLEOTIDE SEQUENCE [LARGE SCALE GENOMIC DNA]</scope>
    <source>
        <strain evidence="8 9">Pan189</strain>
    </source>
</reference>
<protein>
    <submittedName>
        <fullName evidence="8">4,4'-diaponeurosporenoate glycosyltransferase</fullName>
        <ecNumber evidence="8">2.4.1.-</ecNumber>
    </submittedName>
</protein>
<keyword evidence="3 8" id="KW-0328">Glycosyltransferase</keyword>
<keyword evidence="6" id="KW-0812">Transmembrane</keyword>
<keyword evidence="2" id="KW-1003">Cell membrane</keyword>
<dbReference type="CDD" id="cd00761">
    <property type="entry name" value="Glyco_tranf_GTA_type"/>
    <property type="match status" value="1"/>
</dbReference>
<evidence type="ECO:0000256" key="3">
    <source>
        <dbReference type="ARBA" id="ARBA00022676"/>
    </source>
</evidence>
<feature type="transmembrane region" description="Helical" evidence="6">
    <location>
        <begin position="333"/>
        <end position="352"/>
    </location>
</feature>
<dbReference type="Proteomes" id="UP000317318">
    <property type="component" value="Chromosome"/>
</dbReference>